<proteinExistence type="predicted"/>
<evidence type="ECO:0000313" key="2">
    <source>
        <dbReference type="Proteomes" id="UP000054007"/>
    </source>
</evidence>
<organism evidence="1 2">
    <name type="scientific">Cylindrobasidium torrendii FP15055 ss-10</name>
    <dbReference type="NCBI Taxonomy" id="1314674"/>
    <lineage>
        <taxon>Eukaryota</taxon>
        <taxon>Fungi</taxon>
        <taxon>Dikarya</taxon>
        <taxon>Basidiomycota</taxon>
        <taxon>Agaricomycotina</taxon>
        <taxon>Agaricomycetes</taxon>
        <taxon>Agaricomycetidae</taxon>
        <taxon>Agaricales</taxon>
        <taxon>Marasmiineae</taxon>
        <taxon>Physalacriaceae</taxon>
        <taxon>Cylindrobasidium</taxon>
    </lineage>
</organism>
<name>A0A0D7AS95_9AGAR</name>
<sequence length="92" mass="9735">MTADSTLILLGGEMTAALSAKLQCLLANMSSSSSPAVLHKLAVLHGIPTRTSEETYNDLCQHSCNVMCRQDNADARPKEASGYGQCAGTYIT</sequence>
<protein>
    <submittedName>
        <fullName evidence="1">Uncharacterized protein</fullName>
    </submittedName>
</protein>
<dbReference type="Proteomes" id="UP000054007">
    <property type="component" value="Unassembled WGS sequence"/>
</dbReference>
<keyword evidence="2" id="KW-1185">Reference proteome</keyword>
<gene>
    <name evidence="1" type="ORF">CYLTODRAFT_427795</name>
</gene>
<dbReference type="AlphaFoldDB" id="A0A0D7AS95"/>
<dbReference type="EMBL" id="KN881350">
    <property type="protein sequence ID" value="KIY60694.1"/>
    <property type="molecule type" value="Genomic_DNA"/>
</dbReference>
<evidence type="ECO:0000313" key="1">
    <source>
        <dbReference type="EMBL" id="KIY60694.1"/>
    </source>
</evidence>
<accession>A0A0D7AS95</accession>
<reference evidence="1 2" key="1">
    <citation type="journal article" date="2015" name="Fungal Genet. Biol.">
        <title>Evolution of novel wood decay mechanisms in Agaricales revealed by the genome sequences of Fistulina hepatica and Cylindrobasidium torrendii.</title>
        <authorList>
            <person name="Floudas D."/>
            <person name="Held B.W."/>
            <person name="Riley R."/>
            <person name="Nagy L.G."/>
            <person name="Koehler G."/>
            <person name="Ransdell A.S."/>
            <person name="Younus H."/>
            <person name="Chow J."/>
            <person name="Chiniquy J."/>
            <person name="Lipzen A."/>
            <person name="Tritt A."/>
            <person name="Sun H."/>
            <person name="Haridas S."/>
            <person name="LaButti K."/>
            <person name="Ohm R.A."/>
            <person name="Kues U."/>
            <person name="Blanchette R.A."/>
            <person name="Grigoriev I.V."/>
            <person name="Minto R.E."/>
            <person name="Hibbett D.S."/>
        </authorList>
    </citation>
    <scope>NUCLEOTIDE SEQUENCE [LARGE SCALE GENOMIC DNA]</scope>
    <source>
        <strain evidence="1 2">FP15055 ss-10</strain>
    </source>
</reference>